<protein>
    <submittedName>
        <fullName evidence="2">GNAT family N-acetyltransferase</fullName>
    </submittedName>
</protein>
<dbReference type="Proteomes" id="UP000632377">
    <property type="component" value="Unassembled WGS sequence"/>
</dbReference>
<accession>A0ABS1TEW6</accession>
<gene>
    <name evidence="2" type="ORF">JK636_18030</name>
</gene>
<dbReference type="Gene3D" id="3.40.630.30">
    <property type="match status" value="1"/>
</dbReference>
<evidence type="ECO:0000259" key="1">
    <source>
        <dbReference type="PROSITE" id="PS51186"/>
    </source>
</evidence>
<name>A0ABS1TEW6_9CLOT</name>
<dbReference type="PROSITE" id="PS51186">
    <property type="entry name" value="GNAT"/>
    <property type="match status" value="1"/>
</dbReference>
<reference evidence="2 3" key="1">
    <citation type="submission" date="2021-01" db="EMBL/GenBank/DDBJ databases">
        <title>Genome public.</title>
        <authorList>
            <person name="Liu C."/>
            <person name="Sun Q."/>
        </authorList>
    </citation>
    <scope>NUCLEOTIDE SEQUENCE [LARGE SCALE GENOMIC DNA]</scope>
    <source>
        <strain evidence="2 3">YIM B02515</strain>
    </source>
</reference>
<dbReference type="Pfam" id="PF00583">
    <property type="entry name" value="Acetyltransf_1"/>
    <property type="match status" value="1"/>
</dbReference>
<dbReference type="SUPFAM" id="SSF55729">
    <property type="entry name" value="Acyl-CoA N-acyltransferases (Nat)"/>
    <property type="match status" value="1"/>
</dbReference>
<dbReference type="CDD" id="cd04301">
    <property type="entry name" value="NAT_SF"/>
    <property type="match status" value="1"/>
</dbReference>
<sequence>MIHLERVNIEDAERIVEVKRLAYTDEDIRFGGGRGEKLKYVGNIDFINWCMNRFHLYKIMLDGTIIGTFWLDHETDERLNYFELQDFCIAPEYHNRGYGAQALELMEKLHPDIKIWSLSTSTFSVRNQHLYEKMGYI</sequence>
<evidence type="ECO:0000313" key="2">
    <source>
        <dbReference type="EMBL" id="MBL4937617.1"/>
    </source>
</evidence>
<dbReference type="InterPro" id="IPR000182">
    <property type="entry name" value="GNAT_dom"/>
</dbReference>
<keyword evidence="3" id="KW-1185">Reference proteome</keyword>
<evidence type="ECO:0000313" key="3">
    <source>
        <dbReference type="Proteomes" id="UP000632377"/>
    </source>
</evidence>
<organism evidence="2 3">
    <name type="scientific">Clostridium rhizosphaerae</name>
    <dbReference type="NCBI Taxonomy" id="2803861"/>
    <lineage>
        <taxon>Bacteria</taxon>
        <taxon>Bacillati</taxon>
        <taxon>Bacillota</taxon>
        <taxon>Clostridia</taxon>
        <taxon>Eubacteriales</taxon>
        <taxon>Clostridiaceae</taxon>
        <taxon>Clostridium</taxon>
    </lineage>
</organism>
<proteinExistence type="predicted"/>
<dbReference type="EMBL" id="JAESWC010000014">
    <property type="protein sequence ID" value="MBL4937617.1"/>
    <property type="molecule type" value="Genomic_DNA"/>
</dbReference>
<dbReference type="InterPro" id="IPR016181">
    <property type="entry name" value="Acyl_CoA_acyltransferase"/>
</dbReference>
<feature type="domain" description="N-acetyltransferase" evidence="1">
    <location>
        <begin position="2"/>
        <end position="137"/>
    </location>
</feature>
<comment type="caution">
    <text evidence="2">The sequence shown here is derived from an EMBL/GenBank/DDBJ whole genome shotgun (WGS) entry which is preliminary data.</text>
</comment>
<dbReference type="RefSeq" id="WP_202750353.1">
    <property type="nucleotide sequence ID" value="NZ_JAESWC010000014.1"/>
</dbReference>